<evidence type="ECO:0000256" key="1">
    <source>
        <dbReference type="ARBA" id="ARBA00000826"/>
    </source>
</evidence>
<dbReference type="SUPFAM" id="SSF51011">
    <property type="entry name" value="Glycosyl hydrolase domain"/>
    <property type="match status" value="1"/>
</dbReference>
<reference evidence="12" key="1">
    <citation type="journal article" date="2019" name="Int. J. Syst. Evol. Microbiol.">
        <title>The Global Catalogue of Microorganisms (GCM) 10K type strain sequencing project: providing services to taxonomists for standard genome sequencing and annotation.</title>
        <authorList>
            <consortium name="The Broad Institute Genomics Platform"/>
            <consortium name="The Broad Institute Genome Sequencing Center for Infectious Disease"/>
            <person name="Wu L."/>
            <person name="Ma J."/>
        </authorList>
    </citation>
    <scope>NUCLEOTIDE SEQUENCE [LARGE SCALE GENOMIC DNA]</scope>
    <source>
        <strain evidence="12">CGMCC 4.7289</strain>
    </source>
</reference>
<comment type="function">
    <text evidence="9">Catalyzes the formation of the alpha-1,6-glucosidic linkages in glycogen by scission of a 1,4-alpha-linked oligosaccharide from growing alpha-1,4-glucan chains and the subsequent attachment of the oligosaccharide to the alpha-1,6 position.</text>
</comment>
<dbReference type="Proteomes" id="UP001595816">
    <property type="component" value="Unassembled WGS sequence"/>
</dbReference>
<organism evidence="11 12">
    <name type="scientific">Hamadaea flava</name>
    <dbReference type="NCBI Taxonomy" id="1742688"/>
    <lineage>
        <taxon>Bacteria</taxon>
        <taxon>Bacillati</taxon>
        <taxon>Actinomycetota</taxon>
        <taxon>Actinomycetes</taxon>
        <taxon>Micromonosporales</taxon>
        <taxon>Micromonosporaceae</taxon>
        <taxon>Hamadaea</taxon>
    </lineage>
</organism>
<dbReference type="Pfam" id="PF02922">
    <property type="entry name" value="CBM_48"/>
    <property type="match status" value="1"/>
</dbReference>
<dbReference type="InterPro" id="IPR044143">
    <property type="entry name" value="GlgB_N_E_set_prok"/>
</dbReference>
<sequence>MKQPTDLDLFLFAQGRHERLWTVLGAHEVDTGGCRFAVWAPQAREVRVVGDFTGWGAADGVPLQLDGPSGVWSGAADPARRGQRYKYRILGADGVWRDKADPMASRAQTPPDTASEIWTSEYQWGDDAWMKDRQGEHHRRPMSVYEVHLGSWRPGLSYRELADELTEHVADLGFTHVEFLPTMAHPYGPSWGYQVTGYYAPDARLGTPDDFRHLIDRLHQAGIGVLLDWVPAHFPKDDWALARFDGTPLYEHPDPRRGEHPDWGSLVFDYGRPEVRNFLIANARYWCDEFHVDGLRVDAVASLLYLDYSRGPGEWTPNIHGGNTHLEAVDFLRDLNAAVYADHPGVVMIAEESTAWPAVSRPVDWGGLGFGLKWNMGWMHDTLSYVEQDPLWRHERHDQLTLPGLYAFDEQFLLPLSHDEVVHGKRSLVGKLPGDRWQRVAGLRGLLAYMWAFPGKKLVFMGAELAVEHEWSEAWGLDWAVRSDPLVGGVHSLFRDLNSLYRTHPALWELDTSPDGWQWLHSDPASNVVAFARRSHDRTPVVCVANFAGVPQTAYRVPLPAPGTWREVLNTDATCYGGSGAGNLGSAVADATGCASLTLGPHTTLYLTP</sequence>
<name>A0ABV8LPE5_9ACTN</name>
<keyword evidence="6 9" id="KW-0808">Transferase</keyword>
<dbReference type="PANTHER" id="PTHR43651:SF3">
    <property type="entry name" value="1,4-ALPHA-GLUCAN-BRANCHING ENZYME"/>
    <property type="match status" value="1"/>
</dbReference>
<evidence type="ECO:0000256" key="7">
    <source>
        <dbReference type="ARBA" id="ARBA00023056"/>
    </source>
</evidence>
<dbReference type="PANTHER" id="PTHR43651">
    <property type="entry name" value="1,4-ALPHA-GLUCAN-BRANCHING ENZYME"/>
    <property type="match status" value="1"/>
</dbReference>
<evidence type="ECO:0000313" key="11">
    <source>
        <dbReference type="EMBL" id="MFC4132902.1"/>
    </source>
</evidence>
<dbReference type="PIRSF" id="PIRSF000463">
    <property type="entry name" value="GlgB"/>
    <property type="match status" value="1"/>
</dbReference>
<accession>A0ABV8LPE5</accession>
<gene>
    <name evidence="9 11" type="primary">glgB</name>
    <name evidence="11" type="ORF">ACFOZ4_20015</name>
</gene>
<dbReference type="InterPro" id="IPR006048">
    <property type="entry name" value="A-amylase/branching_C"/>
</dbReference>
<keyword evidence="12" id="KW-1185">Reference proteome</keyword>
<dbReference type="NCBIfam" id="NF008967">
    <property type="entry name" value="PRK12313.1"/>
    <property type="match status" value="1"/>
</dbReference>
<dbReference type="InterPro" id="IPR006407">
    <property type="entry name" value="GlgB"/>
</dbReference>
<evidence type="ECO:0000256" key="8">
    <source>
        <dbReference type="ARBA" id="ARBA00023277"/>
    </source>
</evidence>
<dbReference type="InterPro" id="IPR014756">
    <property type="entry name" value="Ig_E-set"/>
</dbReference>
<evidence type="ECO:0000256" key="9">
    <source>
        <dbReference type="HAMAP-Rule" id="MF_00685"/>
    </source>
</evidence>
<dbReference type="Gene3D" id="3.20.20.80">
    <property type="entry name" value="Glycosidases"/>
    <property type="match status" value="1"/>
</dbReference>
<dbReference type="CDD" id="cd11322">
    <property type="entry name" value="AmyAc_Glg_BE"/>
    <property type="match status" value="1"/>
</dbReference>
<dbReference type="InterPro" id="IPR006047">
    <property type="entry name" value="GH13_cat_dom"/>
</dbReference>
<evidence type="ECO:0000256" key="6">
    <source>
        <dbReference type="ARBA" id="ARBA00022679"/>
    </source>
</evidence>
<dbReference type="Gene3D" id="2.60.40.10">
    <property type="entry name" value="Immunoglobulins"/>
    <property type="match status" value="1"/>
</dbReference>
<dbReference type="InterPro" id="IPR013783">
    <property type="entry name" value="Ig-like_fold"/>
</dbReference>
<protein>
    <recommendedName>
        <fullName evidence="9">1,4-alpha-glucan branching enzyme GlgB</fullName>
        <ecNumber evidence="9">2.4.1.18</ecNumber>
    </recommendedName>
    <alternativeName>
        <fullName evidence="9">1,4-alpha-D-glucan:1,4-alpha-D-glucan 6-glucosyl-transferase</fullName>
    </alternativeName>
    <alternativeName>
        <fullName evidence="9">Alpha-(1-&gt;4)-glucan branching enzyme</fullName>
    </alternativeName>
    <alternativeName>
        <fullName evidence="9">Glycogen branching enzyme</fullName>
        <shortName evidence="9">BE</shortName>
    </alternativeName>
</protein>
<dbReference type="InterPro" id="IPR004193">
    <property type="entry name" value="Glyco_hydro_13_N"/>
</dbReference>
<comment type="similarity">
    <text evidence="3 9">Belongs to the glycosyl hydrolase 13 family. GlgB subfamily.</text>
</comment>
<evidence type="ECO:0000256" key="4">
    <source>
        <dbReference type="ARBA" id="ARBA00022600"/>
    </source>
</evidence>
<comment type="pathway">
    <text evidence="2 9">Glycan biosynthesis; glycogen biosynthesis.</text>
</comment>
<evidence type="ECO:0000256" key="3">
    <source>
        <dbReference type="ARBA" id="ARBA00009000"/>
    </source>
</evidence>
<dbReference type="SUPFAM" id="SSF81296">
    <property type="entry name" value="E set domains"/>
    <property type="match status" value="1"/>
</dbReference>
<comment type="catalytic activity">
    <reaction evidence="1 9">
        <text>Transfers a segment of a (1-&gt;4)-alpha-D-glucan chain to a primary hydroxy group in a similar glucan chain.</text>
        <dbReference type="EC" id="2.4.1.18"/>
    </reaction>
</comment>
<feature type="active site" description="Nucleophile" evidence="9">
    <location>
        <position position="298"/>
    </location>
</feature>
<dbReference type="CDD" id="cd02855">
    <property type="entry name" value="E_set_GBE_prok_N"/>
    <property type="match status" value="1"/>
</dbReference>
<dbReference type="Pfam" id="PF02806">
    <property type="entry name" value="Alpha-amylase_C"/>
    <property type="match status" value="1"/>
</dbReference>
<dbReference type="HAMAP" id="MF_00685">
    <property type="entry name" value="GlgB"/>
    <property type="match status" value="1"/>
</dbReference>
<keyword evidence="8 9" id="KW-0119">Carbohydrate metabolism</keyword>
<dbReference type="InterPro" id="IPR013780">
    <property type="entry name" value="Glyco_hydro_b"/>
</dbReference>
<dbReference type="Pfam" id="PF00128">
    <property type="entry name" value="Alpha-amylase"/>
    <property type="match status" value="1"/>
</dbReference>
<dbReference type="GO" id="GO:0003844">
    <property type="term" value="F:1,4-alpha-glucan branching enzyme activity"/>
    <property type="evidence" value="ECO:0007669"/>
    <property type="project" value="UniProtKB-EC"/>
</dbReference>
<keyword evidence="5 9" id="KW-0328">Glycosyltransferase</keyword>
<dbReference type="RefSeq" id="WP_253752283.1">
    <property type="nucleotide sequence ID" value="NZ_JAMZDZ010000001.1"/>
</dbReference>
<evidence type="ECO:0000256" key="5">
    <source>
        <dbReference type="ARBA" id="ARBA00022676"/>
    </source>
</evidence>
<dbReference type="SMART" id="SM00642">
    <property type="entry name" value="Aamy"/>
    <property type="match status" value="1"/>
</dbReference>
<evidence type="ECO:0000313" key="12">
    <source>
        <dbReference type="Proteomes" id="UP001595816"/>
    </source>
</evidence>
<dbReference type="InterPro" id="IPR037439">
    <property type="entry name" value="Branching_enzy"/>
</dbReference>
<evidence type="ECO:0000259" key="10">
    <source>
        <dbReference type="SMART" id="SM00642"/>
    </source>
</evidence>
<proteinExistence type="inferred from homology"/>
<dbReference type="EMBL" id="JBHSAY010000009">
    <property type="protein sequence ID" value="MFC4132902.1"/>
    <property type="molecule type" value="Genomic_DNA"/>
</dbReference>
<evidence type="ECO:0000256" key="2">
    <source>
        <dbReference type="ARBA" id="ARBA00004964"/>
    </source>
</evidence>
<comment type="caution">
    <text evidence="11">The sequence shown here is derived from an EMBL/GenBank/DDBJ whole genome shotgun (WGS) entry which is preliminary data.</text>
</comment>
<dbReference type="EC" id="2.4.1.18" evidence="9"/>
<feature type="domain" description="Glycosyl hydrolase family 13 catalytic" evidence="10">
    <location>
        <begin position="146"/>
        <end position="490"/>
    </location>
</feature>
<keyword evidence="4 9" id="KW-0321">Glycogen metabolism</keyword>
<dbReference type="NCBIfam" id="TIGR01515">
    <property type="entry name" value="branching_enzym"/>
    <property type="match status" value="1"/>
</dbReference>
<keyword evidence="7 9" id="KW-0320">Glycogen biosynthesis</keyword>
<feature type="active site" description="Proton donor" evidence="9">
    <location>
        <position position="351"/>
    </location>
</feature>
<dbReference type="InterPro" id="IPR017853">
    <property type="entry name" value="GH"/>
</dbReference>
<comment type="subunit">
    <text evidence="9">Monomer.</text>
</comment>
<dbReference type="SUPFAM" id="SSF51445">
    <property type="entry name" value="(Trans)glycosidases"/>
    <property type="match status" value="1"/>
</dbReference>
<dbReference type="Gene3D" id="2.60.40.1180">
    <property type="entry name" value="Golgi alpha-mannosidase II"/>
    <property type="match status" value="1"/>
</dbReference>
<dbReference type="NCBIfam" id="NF003811">
    <property type="entry name" value="PRK05402.1"/>
    <property type="match status" value="1"/>
</dbReference>